<gene>
    <name evidence="2" type="ORF">LPB072_08400</name>
    <name evidence="3" type="ORF">LPB72_17895</name>
</gene>
<dbReference type="InterPro" id="IPR027396">
    <property type="entry name" value="DsrEFH-like"/>
</dbReference>
<name>A0A167GZ01_9BURK</name>
<dbReference type="EMBL" id="CP017476">
    <property type="protein sequence ID" value="AOW12860.1"/>
    <property type="molecule type" value="Genomic_DNA"/>
</dbReference>
<dbReference type="KEGG" id="hyl:LPB072_08400"/>
<dbReference type="Proteomes" id="UP000185680">
    <property type="component" value="Chromosome"/>
</dbReference>
<dbReference type="SUPFAM" id="SSF75169">
    <property type="entry name" value="DsrEFH-like"/>
    <property type="match status" value="1"/>
</dbReference>
<proteinExistence type="predicted"/>
<evidence type="ECO:0000313" key="2">
    <source>
        <dbReference type="EMBL" id="AOW12860.1"/>
    </source>
</evidence>
<reference evidence="3 4" key="1">
    <citation type="submission" date="2016-02" db="EMBL/GenBank/DDBJ databases">
        <title>Draft genome sequence of Hydrogenophaga sp. LPB0072.</title>
        <authorList>
            <person name="Shin S.-K."/>
            <person name="Yi H."/>
        </authorList>
    </citation>
    <scope>NUCLEOTIDE SEQUENCE [LARGE SCALE GENOMIC DNA]</scope>
    <source>
        <strain evidence="3 4">LPB0072</strain>
    </source>
</reference>
<dbReference type="Pfam" id="PF02635">
    <property type="entry name" value="DsrE"/>
    <property type="match status" value="1"/>
</dbReference>
<dbReference type="PANTHER" id="PTHR37691:SF1">
    <property type="entry name" value="BLR3518 PROTEIN"/>
    <property type="match status" value="1"/>
</dbReference>
<organism evidence="2 5">
    <name type="scientific">Hydrogenophaga crassostreae</name>
    <dbReference type="NCBI Taxonomy" id="1763535"/>
    <lineage>
        <taxon>Bacteria</taxon>
        <taxon>Pseudomonadati</taxon>
        <taxon>Pseudomonadota</taxon>
        <taxon>Betaproteobacteria</taxon>
        <taxon>Burkholderiales</taxon>
        <taxon>Comamonadaceae</taxon>
        <taxon>Hydrogenophaga</taxon>
    </lineage>
</organism>
<feature type="signal peptide" evidence="1">
    <location>
        <begin position="1"/>
        <end position="20"/>
    </location>
</feature>
<protein>
    <submittedName>
        <fullName evidence="2">Uncharacterized protein</fullName>
    </submittedName>
</protein>
<evidence type="ECO:0000313" key="3">
    <source>
        <dbReference type="EMBL" id="OAD40048.1"/>
    </source>
</evidence>
<keyword evidence="4" id="KW-1185">Reference proteome</keyword>
<dbReference type="Gene3D" id="3.40.1260.10">
    <property type="entry name" value="DsrEFH-like"/>
    <property type="match status" value="1"/>
</dbReference>
<accession>A0A167GZ01</accession>
<evidence type="ECO:0000313" key="4">
    <source>
        <dbReference type="Proteomes" id="UP000185657"/>
    </source>
</evidence>
<dbReference type="EMBL" id="LVWD01000034">
    <property type="protein sequence ID" value="OAD40048.1"/>
    <property type="molecule type" value="Genomic_DNA"/>
</dbReference>
<dbReference type="PANTHER" id="PTHR37691">
    <property type="entry name" value="BLR3518 PROTEIN"/>
    <property type="match status" value="1"/>
</dbReference>
<reference evidence="2 5" key="2">
    <citation type="submission" date="2016-10" db="EMBL/GenBank/DDBJ databases">
        <title>Hydorgenophaga sp. LPB0072 isolated from gastropod.</title>
        <authorList>
            <person name="Kim E."/>
            <person name="Yi H."/>
        </authorList>
    </citation>
    <scope>NUCLEOTIDE SEQUENCE [LARGE SCALE GENOMIC DNA]</scope>
    <source>
        <strain evidence="2 5">LPB0072</strain>
    </source>
</reference>
<dbReference type="Proteomes" id="UP000185657">
    <property type="component" value="Unassembled WGS sequence"/>
</dbReference>
<dbReference type="STRING" id="1763535.LPB072_08400"/>
<dbReference type="AlphaFoldDB" id="A0A167GZ01"/>
<evidence type="ECO:0000313" key="5">
    <source>
        <dbReference type="Proteomes" id="UP000185680"/>
    </source>
</evidence>
<evidence type="ECO:0000256" key="1">
    <source>
        <dbReference type="SAM" id="SignalP"/>
    </source>
</evidence>
<sequence>MNTAHLLRSSLLAIFITAFAGCAMHGPDGQHARHHSPRPALVLQVSDNDPGKWNLTLNNARNAQSELGADKVDIEIVVYGPGIHMLKADSVTSNRVAEAVKAGVKVVACQNTMEVLKLTKADMQASVSYVPAGVVELMKLQTAGWSYVRP</sequence>
<dbReference type="InterPro" id="IPR003787">
    <property type="entry name" value="Sulphur_relay_DsrE/F-like"/>
</dbReference>
<dbReference type="RefSeq" id="WP_066094091.1">
    <property type="nucleotide sequence ID" value="NZ_CP017476.1"/>
</dbReference>
<feature type="chain" id="PRO_5044549541" evidence="1">
    <location>
        <begin position="21"/>
        <end position="150"/>
    </location>
</feature>
<keyword evidence="1" id="KW-0732">Signal</keyword>